<sequence length="137" mass="15287">MSEPKQTAKRPSLRHLEKGKVIESLTKTNEDLEKQLKAAEGFNEAAEAEKSTMLNEVDELKKKNEDLISEAQAFEAVKASLVSRVAELEEQLKVAAKALFPDLDFSALKPAEDTLFPKLLAEEIKTQLSKRTMLSTK</sequence>
<dbReference type="EMBL" id="BJWL01000260">
    <property type="protein sequence ID" value="GFS36735.1"/>
    <property type="molecule type" value="Genomic_DNA"/>
</dbReference>
<name>A0A7J0DKG9_9ERIC</name>
<protein>
    <submittedName>
        <fullName evidence="2">Uncharacterized protein</fullName>
    </submittedName>
</protein>
<feature type="coiled-coil region" evidence="1">
    <location>
        <begin position="22"/>
        <end position="98"/>
    </location>
</feature>
<evidence type="ECO:0000256" key="1">
    <source>
        <dbReference type="SAM" id="Coils"/>
    </source>
</evidence>
<organism evidence="2 3">
    <name type="scientific">Actinidia rufa</name>
    <dbReference type="NCBI Taxonomy" id="165716"/>
    <lineage>
        <taxon>Eukaryota</taxon>
        <taxon>Viridiplantae</taxon>
        <taxon>Streptophyta</taxon>
        <taxon>Embryophyta</taxon>
        <taxon>Tracheophyta</taxon>
        <taxon>Spermatophyta</taxon>
        <taxon>Magnoliopsida</taxon>
        <taxon>eudicotyledons</taxon>
        <taxon>Gunneridae</taxon>
        <taxon>Pentapetalae</taxon>
        <taxon>asterids</taxon>
        <taxon>Ericales</taxon>
        <taxon>Actinidiaceae</taxon>
        <taxon>Actinidia</taxon>
    </lineage>
</organism>
<keyword evidence="3" id="KW-1185">Reference proteome</keyword>
<dbReference type="AlphaFoldDB" id="A0A7J0DKG9"/>
<reference evidence="3" key="1">
    <citation type="submission" date="2019-07" db="EMBL/GenBank/DDBJ databases">
        <title>De Novo Assembly of kiwifruit Actinidia rufa.</title>
        <authorList>
            <person name="Sugita-Konishi S."/>
            <person name="Sato K."/>
            <person name="Mori E."/>
            <person name="Abe Y."/>
            <person name="Kisaki G."/>
            <person name="Hamano K."/>
            <person name="Suezawa K."/>
            <person name="Otani M."/>
            <person name="Fukuda T."/>
            <person name="Manabe T."/>
            <person name="Gomi K."/>
            <person name="Tabuchi M."/>
            <person name="Akimitsu K."/>
            <person name="Kataoka I."/>
        </authorList>
    </citation>
    <scope>NUCLEOTIDE SEQUENCE [LARGE SCALE GENOMIC DNA]</scope>
    <source>
        <strain evidence="3">cv. Fuchu</strain>
    </source>
</reference>
<accession>A0A7J0DKG9</accession>
<evidence type="ECO:0000313" key="2">
    <source>
        <dbReference type="EMBL" id="GFS36735.1"/>
    </source>
</evidence>
<gene>
    <name evidence="2" type="ORF">Acr_00g0047780</name>
</gene>
<evidence type="ECO:0000313" key="3">
    <source>
        <dbReference type="Proteomes" id="UP000585474"/>
    </source>
</evidence>
<keyword evidence="1" id="KW-0175">Coiled coil</keyword>
<dbReference type="Proteomes" id="UP000585474">
    <property type="component" value="Unassembled WGS sequence"/>
</dbReference>
<proteinExistence type="predicted"/>
<comment type="caution">
    <text evidence="2">The sequence shown here is derived from an EMBL/GenBank/DDBJ whole genome shotgun (WGS) entry which is preliminary data.</text>
</comment>